<keyword evidence="3" id="KW-0326">Glycosidase</keyword>
<evidence type="ECO:0000313" key="3">
    <source>
        <dbReference type="EMBL" id="TWB35750.1"/>
    </source>
</evidence>
<dbReference type="Proteomes" id="UP000315751">
    <property type="component" value="Unassembled WGS sequence"/>
</dbReference>
<feature type="signal peptide" evidence="1">
    <location>
        <begin position="1"/>
        <end position="32"/>
    </location>
</feature>
<evidence type="ECO:0000259" key="2">
    <source>
        <dbReference type="SMART" id="SM00642"/>
    </source>
</evidence>
<reference evidence="3 4" key="1">
    <citation type="submission" date="2019-06" db="EMBL/GenBank/DDBJ databases">
        <title>Genomic Encyclopedia of Type Strains, Phase IV (KMG-V): Genome sequencing to study the core and pangenomes of soil and plant-associated prokaryotes.</title>
        <authorList>
            <person name="Whitman W."/>
        </authorList>
    </citation>
    <scope>NUCLEOTIDE SEQUENCE [LARGE SCALE GENOMIC DNA]</scope>
    <source>
        <strain evidence="3 4">BR 11622</strain>
    </source>
</reference>
<dbReference type="AlphaFoldDB" id="A0A560GQI8"/>
<dbReference type="PROSITE" id="PS51318">
    <property type="entry name" value="TAT"/>
    <property type="match status" value="1"/>
</dbReference>
<dbReference type="PANTHER" id="PTHR10357">
    <property type="entry name" value="ALPHA-AMYLASE FAMILY MEMBER"/>
    <property type="match status" value="1"/>
</dbReference>
<dbReference type="InterPro" id="IPR006047">
    <property type="entry name" value="GH13_cat_dom"/>
</dbReference>
<feature type="domain" description="Glycosyl hydrolase family 13 catalytic" evidence="2">
    <location>
        <begin position="47"/>
        <end position="526"/>
    </location>
</feature>
<evidence type="ECO:0000313" key="4">
    <source>
        <dbReference type="Proteomes" id="UP000315751"/>
    </source>
</evidence>
<proteinExistence type="predicted"/>
<dbReference type="Gene3D" id="3.20.20.80">
    <property type="entry name" value="Glycosidases"/>
    <property type="match status" value="2"/>
</dbReference>
<dbReference type="GO" id="GO:0016798">
    <property type="term" value="F:hydrolase activity, acting on glycosyl bonds"/>
    <property type="evidence" value="ECO:0007669"/>
    <property type="project" value="UniProtKB-KW"/>
</dbReference>
<evidence type="ECO:0000256" key="1">
    <source>
        <dbReference type="SAM" id="SignalP"/>
    </source>
</evidence>
<dbReference type="PANTHER" id="PTHR10357:SF209">
    <property type="entry name" value="PERIPLASMIC ALPHA-AMYLASE"/>
    <property type="match status" value="1"/>
</dbReference>
<organism evidence="3 4">
    <name type="scientific">Nitrospirillum amazonense</name>
    <dbReference type="NCBI Taxonomy" id="28077"/>
    <lineage>
        <taxon>Bacteria</taxon>
        <taxon>Pseudomonadati</taxon>
        <taxon>Pseudomonadota</taxon>
        <taxon>Alphaproteobacteria</taxon>
        <taxon>Rhodospirillales</taxon>
        <taxon>Azospirillaceae</taxon>
        <taxon>Nitrospirillum</taxon>
    </lineage>
</organism>
<dbReference type="CDD" id="cd11339">
    <property type="entry name" value="AmyAc_bac_CMD_like_2"/>
    <property type="match status" value="1"/>
</dbReference>
<keyword evidence="1" id="KW-0732">Signal</keyword>
<accession>A0A560GQI8</accession>
<keyword evidence="3" id="KW-0378">Hydrolase</keyword>
<dbReference type="SUPFAM" id="SSF51445">
    <property type="entry name" value="(Trans)glycosidases"/>
    <property type="match status" value="1"/>
</dbReference>
<dbReference type="OrthoDB" id="9805159at2"/>
<gene>
    <name evidence="3" type="ORF">FBZ90_11935</name>
</gene>
<dbReference type="InterPro" id="IPR017853">
    <property type="entry name" value="GH"/>
</dbReference>
<keyword evidence="4" id="KW-1185">Reference proteome</keyword>
<dbReference type="Pfam" id="PF00128">
    <property type="entry name" value="Alpha-amylase"/>
    <property type="match status" value="1"/>
</dbReference>
<dbReference type="SMART" id="SM00642">
    <property type="entry name" value="Aamy"/>
    <property type="match status" value="1"/>
</dbReference>
<sequence length="621" mass="67549">MTPLSRRLALLSTTLIIAAGALLSAGPTPVRAADYRDRLAEDEVVYFLLPDRFDNADPANDTGGLGGGLTGDRSVTGYDPTDSGYYHGGDLKGLIRRLDYIQGLGATALWVGPIFKNKAVQGAPGHQSAGYHGYWITDFTHVDPHFGTDDDFKALVDAAHARGMKVYLDIVINHTADVIQYKECAPGNGRAKPCPYRSKADYPYTRKGGPTGPSINAGFMGDEVQTAENFARLTDPAYAYTPIVPEAERHVKAPEWLNDPRYYHNRGESTFKGESSLYGDFGGLDDVMTEHPAVVRGFIDIYGAWIDRYGIDGYRIDTTRHVNPEFWQAFVPAMLERAKSRGIPHFHIFGEVADTDGRVAVLARHTRVDKLPAVLDFAFRRAVIDTVAGTRGTDRLALMLDGDALYEGGEDAARQLPTFVSNHDHGRFAYFARKAFPQAGEDEILKRVILANALMFTQRGVPVVYAGDEQGFSGGEDRAGREDMFGSRVASYNAERLVGTTTTTATPSFNPDHPLYKALAEMARLREAEPALRHGRSVVRFASEKPGLFAVSRIDPATGREVLVAVNTGTQPVTAQVEVGSQWTSFTALHGRCGPAPTAPGSYAVHLAPLDYVVCASGEAS</sequence>
<dbReference type="EMBL" id="VITR01000019">
    <property type="protein sequence ID" value="TWB35750.1"/>
    <property type="molecule type" value="Genomic_DNA"/>
</dbReference>
<protein>
    <submittedName>
        <fullName evidence="3">Glycosidase</fullName>
    </submittedName>
</protein>
<dbReference type="GO" id="GO:0005975">
    <property type="term" value="P:carbohydrate metabolic process"/>
    <property type="evidence" value="ECO:0007669"/>
    <property type="project" value="InterPro"/>
</dbReference>
<feature type="chain" id="PRO_5022174273" evidence="1">
    <location>
        <begin position="33"/>
        <end position="621"/>
    </location>
</feature>
<name>A0A560GQI8_9PROT</name>
<comment type="caution">
    <text evidence="3">The sequence shown here is derived from an EMBL/GenBank/DDBJ whole genome shotgun (WGS) entry which is preliminary data.</text>
</comment>
<dbReference type="RefSeq" id="WP_145735844.1">
    <property type="nucleotide sequence ID" value="NZ_VITR01000019.1"/>
</dbReference>
<dbReference type="InterPro" id="IPR006311">
    <property type="entry name" value="TAT_signal"/>
</dbReference>